<sequence length="749" mass="76939">MNSVDSAGVFKPLEGDDPTTVAGYRLSAKLGSGGMGKVYLSYTLGGRAVAIKVIRPEFSEDAEFRRRFRQEVKAAQRVQGLYTAPVIDSDPDGPTPWLATAYVPGPSLAESVAQHGKLPVSTVLFLVAGIAEALQVIHGAGIVHRDLKPSNVLLADDGPRVIDFGIARAADATSLTSSGVTVGTPTFMAPEQAAGREVTPATDVFALGQVAAYAAIGTPAFGEGTSHGVLYRIVHEEPDLTGLPKELSDLVGRCLRKDPAARPALAEILQLCQQASPHTQLRRSEDWLPGAVAADITGRVPAPAPRQVPAPPQVAPAAGVAPAPAAPPVPPAPQQAPSPAYPAHAPQTPAYPAHAPQTPAAPPQAPPAAPPAQPPAAPAQPPAAAPAVAAQPPATPAPAPTPPATPTPTPAHTPPPAQAANPAQTPNPTQTPNPAHTPPPVAAQQYGYPQGQGAAAPPQQYGYPQQQAASAHQAYGYPQSGDATGQGGFGPPAFSTTALTTPTTGSDGAGPGSTGTTVLGSPEGGGAGPRKRGRGKLVALSVAGLLVFAAAGGATTYVLFQEDDKKSHQAEKEEPSKAAETPTQAPTTDEPSTQPSDEPSETPSETVPTVVPDPEPVTRNGINLPEGYHLFFASDPIEPENGSTDSDIGYHNSFGDRELFTGSQDTKLVLLNNAQEGTLETCRNETRFATSIGFDRLSKGSRICVRTGSGHIGLVTFNGPAPESDPSDYVKLDVTVWRNALDVGVEDDS</sequence>
<dbReference type="PROSITE" id="PS50011">
    <property type="entry name" value="PROTEIN_KINASE_DOM"/>
    <property type="match status" value="1"/>
</dbReference>
<keyword evidence="4 5" id="KW-0067">ATP-binding</keyword>
<keyword evidence="7" id="KW-0812">Transmembrane</keyword>
<dbReference type="PROSITE" id="PS00108">
    <property type="entry name" value="PROTEIN_KINASE_ST"/>
    <property type="match status" value="1"/>
</dbReference>
<name>A0A7H8NF38_9ACTN</name>
<dbReference type="Gene3D" id="1.10.510.10">
    <property type="entry name" value="Transferase(Phosphotransferase) domain 1"/>
    <property type="match status" value="1"/>
</dbReference>
<dbReference type="GO" id="GO:0005524">
    <property type="term" value="F:ATP binding"/>
    <property type="evidence" value="ECO:0007669"/>
    <property type="project" value="UniProtKB-UniRule"/>
</dbReference>
<dbReference type="PANTHER" id="PTHR43289">
    <property type="entry name" value="MITOGEN-ACTIVATED PROTEIN KINASE KINASE KINASE 20-RELATED"/>
    <property type="match status" value="1"/>
</dbReference>
<feature type="transmembrane region" description="Helical" evidence="7">
    <location>
        <begin position="537"/>
        <end position="560"/>
    </location>
</feature>
<feature type="compositionally biased region" description="Basic and acidic residues" evidence="6">
    <location>
        <begin position="565"/>
        <end position="577"/>
    </location>
</feature>
<dbReference type="AlphaFoldDB" id="A0A7H8NF38"/>
<evidence type="ECO:0000256" key="3">
    <source>
        <dbReference type="ARBA" id="ARBA00022777"/>
    </source>
</evidence>
<evidence type="ECO:0000259" key="8">
    <source>
        <dbReference type="PROSITE" id="PS50011"/>
    </source>
</evidence>
<dbReference type="InterPro" id="IPR000719">
    <property type="entry name" value="Prot_kinase_dom"/>
</dbReference>
<evidence type="ECO:0000256" key="5">
    <source>
        <dbReference type="PROSITE-ProRule" id="PRU10141"/>
    </source>
</evidence>
<evidence type="ECO:0000256" key="4">
    <source>
        <dbReference type="ARBA" id="ARBA00022840"/>
    </source>
</evidence>
<feature type="region of interest" description="Disordered" evidence="6">
    <location>
        <begin position="565"/>
        <end position="623"/>
    </location>
</feature>
<dbReference type="EMBL" id="CP054929">
    <property type="protein sequence ID" value="QKW53006.1"/>
    <property type="molecule type" value="Genomic_DNA"/>
</dbReference>
<keyword evidence="2 5" id="KW-0547">Nucleotide-binding</keyword>
<dbReference type="InterPro" id="IPR008271">
    <property type="entry name" value="Ser/Thr_kinase_AS"/>
</dbReference>
<feature type="domain" description="Protein kinase" evidence="8">
    <location>
        <begin position="24"/>
        <end position="281"/>
    </location>
</feature>
<proteinExistence type="predicted"/>
<evidence type="ECO:0000256" key="1">
    <source>
        <dbReference type="ARBA" id="ARBA00022679"/>
    </source>
</evidence>
<organism evidence="9 10">
    <name type="scientific">Streptomyces buecherae</name>
    <dbReference type="NCBI Taxonomy" id="2763006"/>
    <lineage>
        <taxon>Bacteria</taxon>
        <taxon>Bacillati</taxon>
        <taxon>Actinomycetota</taxon>
        <taxon>Actinomycetes</taxon>
        <taxon>Kitasatosporales</taxon>
        <taxon>Streptomycetaceae</taxon>
        <taxon>Streptomyces</taxon>
    </lineage>
</organism>
<accession>A0A7H8NF38</accession>
<feature type="compositionally biased region" description="Low complexity" evidence="6">
    <location>
        <begin position="589"/>
        <end position="612"/>
    </location>
</feature>
<feature type="binding site" evidence="5">
    <location>
        <position position="52"/>
    </location>
    <ligand>
        <name>ATP</name>
        <dbReference type="ChEBI" id="CHEBI:30616"/>
    </ligand>
</feature>
<evidence type="ECO:0000256" key="2">
    <source>
        <dbReference type="ARBA" id="ARBA00022741"/>
    </source>
</evidence>
<feature type="compositionally biased region" description="Pro residues" evidence="6">
    <location>
        <begin position="429"/>
        <end position="441"/>
    </location>
</feature>
<dbReference type="PROSITE" id="PS00107">
    <property type="entry name" value="PROTEIN_KINASE_ATP"/>
    <property type="match status" value="1"/>
</dbReference>
<dbReference type="InterPro" id="IPR011009">
    <property type="entry name" value="Kinase-like_dom_sf"/>
</dbReference>
<keyword evidence="1" id="KW-0808">Transferase</keyword>
<dbReference type="InterPro" id="IPR017441">
    <property type="entry name" value="Protein_kinase_ATP_BS"/>
</dbReference>
<dbReference type="Pfam" id="PF00069">
    <property type="entry name" value="Pkinase"/>
    <property type="match status" value="1"/>
</dbReference>
<feature type="compositionally biased region" description="Pro residues" evidence="6">
    <location>
        <begin position="359"/>
        <end position="384"/>
    </location>
</feature>
<evidence type="ECO:0000313" key="10">
    <source>
        <dbReference type="Proteomes" id="UP000509303"/>
    </source>
</evidence>
<feature type="compositionally biased region" description="Pro residues" evidence="6">
    <location>
        <begin position="393"/>
        <end position="417"/>
    </location>
</feature>
<feature type="compositionally biased region" description="Low complexity" evidence="6">
    <location>
        <begin position="418"/>
        <end position="428"/>
    </location>
</feature>
<dbReference type="Gene3D" id="3.30.200.20">
    <property type="entry name" value="Phosphorylase Kinase, domain 1"/>
    <property type="match status" value="1"/>
</dbReference>
<protein>
    <submittedName>
        <fullName evidence="9">Protein kinase</fullName>
    </submittedName>
</protein>
<reference evidence="9 10" key="1">
    <citation type="submission" date="2020-06" db="EMBL/GenBank/DDBJ databases">
        <title>Genome mining for natural products.</title>
        <authorList>
            <person name="Zhang B."/>
            <person name="Shi J."/>
            <person name="Ge H."/>
        </authorList>
    </citation>
    <scope>NUCLEOTIDE SEQUENCE [LARGE SCALE GENOMIC DNA]</scope>
    <source>
        <strain evidence="9 10">NA00687</strain>
    </source>
</reference>
<dbReference type="PANTHER" id="PTHR43289:SF34">
    <property type="entry name" value="SERINE_THREONINE-PROTEIN KINASE YBDM-RELATED"/>
    <property type="match status" value="1"/>
</dbReference>
<dbReference type="SUPFAM" id="SSF56112">
    <property type="entry name" value="Protein kinase-like (PK-like)"/>
    <property type="match status" value="1"/>
</dbReference>
<keyword evidence="7" id="KW-1133">Transmembrane helix</keyword>
<evidence type="ECO:0000313" key="9">
    <source>
        <dbReference type="EMBL" id="QKW53006.1"/>
    </source>
</evidence>
<feature type="region of interest" description="Disordered" evidence="6">
    <location>
        <begin position="302"/>
        <end position="532"/>
    </location>
</feature>
<evidence type="ECO:0000256" key="7">
    <source>
        <dbReference type="SAM" id="Phobius"/>
    </source>
</evidence>
<dbReference type="RefSeq" id="WP_176164716.1">
    <property type="nucleotide sequence ID" value="NZ_CP054929.1"/>
</dbReference>
<dbReference type="CDD" id="cd14014">
    <property type="entry name" value="STKc_PknB_like"/>
    <property type="match status" value="1"/>
</dbReference>
<dbReference type="SMART" id="SM00220">
    <property type="entry name" value="S_TKc"/>
    <property type="match status" value="1"/>
</dbReference>
<dbReference type="Proteomes" id="UP000509303">
    <property type="component" value="Chromosome"/>
</dbReference>
<keyword evidence="3 9" id="KW-0418">Kinase</keyword>
<feature type="compositionally biased region" description="Low complexity" evidence="6">
    <location>
        <begin position="442"/>
        <end position="469"/>
    </location>
</feature>
<evidence type="ECO:0000256" key="6">
    <source>
        <dbReference type="SAM" id="MobiDB-lite"/>
    </source>
</evidence>
<keyword evidence="10" id="KW-1185">Reference proteome</keyword>
<gene>
    <name evidence="9" type="ORF">HUT08_29570</name>
</gene>
<feature type="compositionally biased region" description="Pro residues" evidence="6">
    <location>
        <begin position="302"/>
        <end position="314"/>
    </location>
</feature>
<feature type="compositionally biased region" description="Low complexity" evidence="6">
    <location>
        <begin position="341"/>
        <end position="358"/>
    </location>
</feature>
<keyword evidence="7" id="KW-0472">Membrane</keyword>
<dbReference type="GO" id="GO:0004674">
    <property type="term" value="F:protein serine/threonine kinase activity"/>
    <property type="evidence" value="ECO:0007669"/>
    <property type="project" value="TreeGrafter"/>
</dbReference>
<feature type="compositionally biased region" description="Pro residues" evidence="6">
    <location>
        <begin position="324"/>
        <end position="340"/>
    </location>
</feature>